<dbReference type="InterPro" id="IPR008628">
    <property type="entry name" value="GPP34-like"/>
</dbReference>
<dbReference type="Proteomes" id="UP000269198">
    <property type="component" value="Unassembled WGS sequence"/>
</dbReference>
<dbReference type="AlphaFoldDB" id="A0A3N0DYB1"/>
<evidence type="ECO:0000313" key="6">
    <source>
        <dbReference type="Proteomes" id="UP000269198"/>
    </source>
</evidence>
<dbReference type="RefSeq" id="WP_123203516.1">
    <property type="nucleotide sequence ID" value="NZ_RJMB01000037.1"/>
</dbReference>
<protein>
    <submittedName>
        <fullName evidence="5">GPP34 family phosphoprotein</fullName>
    </submittedName>
</protein>
<gene>
    <name evidence="5" type="ORF">EFW17_22905</name>
</gene>
<keyword evidence="6" id="KW-1185">Reference proteome</keyword>
<dbReference type="GO" id="GO:0012505">
    <property type="term" value="C:endomembrane system"/>
    <property type="evidence" value="ECO:0007669"/>
    <property type="project" value="UniProtKB-ARBA"/>
</dbReference>
<dbReference type="Pfam" id="PF05719">
    <property type="entry name" value="GPP34"/>
    <property type="match status" value="1"/>
</dbReference>
<evidence type="ECO:0000313" key="5">
    <source>
        <dbReference type="EMBL" id="RNL80599.1"/>
    </source>
</evidence>
<keyword evidence="4" id="KW-0472">Membrane</keyword>
<sequence>MHQPTIAHELLVLCHAPETGRPLVDGTHMACGVAGAMVADLALGGHVSIDDDRVTASRRAATGDSQLDALLDRVAEQKRPRKVKWWVDKTQSSELRATALRSAVNAGLLRHEQGRVLGIFPRNDYYPADPQRREDLRQRMAATLWGRGDHGDHRVVALLALCGALGIDAKLFPETPGKQRRRMMKQVTHNDQISRAVALVIQSVQAATSGAVAAGGGGDGGGGGGG</sequence>
<evidence type="ECO:0000256" key="3">
    <source>
        <dbReference type="ARBA" id="ARBA00023121"/>
    </source>
</evidence>
<dbReference type="GO" id="GO:0070273">
    <property type="term" value="F:phosphatidylinositol-4-phosphate binding"/>
    <property type="evidence" value="ECO:0007669"/>
    <property type="project" value="InterPro"/>
</dbReference>
<evidence type="ECO:0000256" key="1">
    <source>
        <dbReference type="ARBA" id="ARBA00004255"/>
    </source>
</evidence>
<proteinExistence type="predicted"/>
<dbReference type="GO" id="GO:0005737">
    <property type="term" value="C:cytoplasm"/>
    <property type="evidence" value="ECO:0007669"/>
    <property type="project" value="UniProtKB-ARBA"/>
</dbReference>
<dbReference type="InterPro" id="IPR038261">
    <property type="entry name" value="GPP34-like_sf"/>
</dbReference>
<dbReference type="EMBL" id="RJMB01000037">
    <property type="protein sequence ID" value="RNL80599.1"/>
    <property type="molecule type" value="Genomic_DNA"/>
</dbReference>
<organism evidence="5 6">
    <name type="scientific">Halostreptopolyspora alba</name>
    <dbReference type="NCBI Taxonomy" id="2487137"/>
    <lineage>
        <taxon>Bacteria</taxon>
        <taxon>Bacillati</taxon>
        <taxon>Actinomycetota</taxon>
        <taxon>Actinomycetes</taxon>
        <taxon>Streptosporangiales</taxon>
        <taxon>Nocardiopsidaceae</taxon>
        <taxon>Halostreptopolyspora</taxon>
    </lineage>
</organism>
<dbReference type="Gene3D" id="1.10.3630.10">
    <property type="entry name" value="yeast vps74-n-term truncation variant domain like"/>
    <property type="match status" value="1"/>
</dbReference>
<dbReference type="OrthoDB" id="4962633at2"/>
<comment type="subcellular location">
    <subcellularLocation>
        <location evidence="1">Golgi apparatus membrane</location>
        <topology evidence="1">Peripheral membrane protein</topology>
        <orientation evidence="1">Cytoplasmic side</orientation>
    </subcellularLocation>
</comment>
<accession>A0A3N0DYB1</accession>
<reference evidence="5 6" key="1">
    <citation type="submission" date="2018-11" db="EMBL/GenBank/DDBJ databases">
        <title>The genome draft of YIM 96095.</title>
        <authorList>
            <person name="Tang S.-K."/>
            <person name="Chunyu W.-X."/>
            <person name="Feng Y.-Z."/>
        </authorList>
    </citation>
    <scope>NUCLEOTIDE SEQUENCE [LARGE SCALE GENOMIC DNA]</scope>
    <source>
        <strain evidence="5 6">YIM 96095</strain>
    </source>
</reference>
<evidence type="ECO:0000256" key="4">
    <source>
        <dbReference type="ARBA" id="ARBA00023136"/>
    </source>
</evidence>
<evidence type="ECO:0000256" key="2">
    <source>
        <dbReference type="ARBA" id="ARBA00023034"/>
    </source>
</evidence>
<keyword evidence="2" id="KW-0333">Golgi apparatus</keyword>
<name>A0A3N0DYB1_9ACTN</name>
<keyword evidence="3" id="KW-0446">Lipid-binding</keyword>
<comment type="caution">
    <text evidence="5">The sequence shown here is derived from an EMBL/GenBank/DDBJ whole genome shotgun (WGS) entry which is preliminary data.</text>
</comment>